<dbReference type="PRINTS" id="PR00723">
    <property type="entry name" value="SUBTILISIN"/>
</dbReference>
<dbReference type="GO" id="GO:0006508">
    <property type="term" value="P:proteolysis"/>
    <property type="evidence" value="ECO:0007669"/>
    <property type="project" value="UniProtKB-KW"/>
</dbReference>
<keyword evidence="2 4" id="KW-0378">Hydrolase</keyword>
<gene>
    <name evidence="6" type="ORF">FH603_1815</name>
</gene>
<evidence type="ECO:0000256" key="4">
    <source>
        <dbReference type="PROSITE-ProRule" id="PRU01240"/>
    </source>
</evidence>
<comment type="caution">
    <text evidence="6">The sequence shown here is derived from an EMBL/GenBank/DDBJ whole genome shotgun (WGS) entry which is preliminary data.</text>
</comment>
<dbReference type="InterPro" id="IPR015500">
    <property type="entry name" value="Peptidase_S8_subtilisin-rel"/>
</dbReference>
<reference evidence="6 7" key="1">
    <citation type="submission" date="2019-06" db="EMBL/GenBank/DDBJ databases">
        <title>Spirosoma utsteinense sp. nov. isolated from Antarctic ice-free soils.</title>
        <authorList>
            <person name="Tahon G."/>
        </authorList>
    </citation>
    <scope>NUCLEOTIDE SEQUENCE [LARGE SCALE GENOMIC DNA]</scope>
    <source>
        <strain evidence="6 7">LMG 31447</strain>
    </source>
</reference>
<sequence length="522" mass="54405">MAKVSKDKVLFAHASVRSIGGTSLFSVQSTDIRADTVQNFGSDKQMTDAAVRKLQANGFDVLQVGDTTISISAPIDVFEKVFKTRITSNEEPVIKEEGKETTAEMFDSSNTDVVGLIDTGESDLSDVLEGVSINRPVYYFANKFAPTRDYWHLTMPGDVSLGLNADRAHRAGYTGRGIRAVMVDSGWYRHPYFVSRGYRTTPVVLGPGASAPDRDESGHGTGESANLLAAAPDATFTMVKMSFVDSAGSFNAAVALNPHIISCSWGSSVRSGPLSAADNVLAAAVANAVRRGIIVVFSAGNGHFGFPGQHPDVISAGGVFMQPDGSLMASDYASGFASLLYPGRNVPDVSGLVGMRPSAAYIMLPVEPGDEIDTGLSGGTHPAKDETANNDGWAAFSGTSAAAPQLAGICALMKQANARLTPAQTRDILKRTAIDVTAGIGNPSTGGIAGTGYDLATGAGLADAHRATLLARLQGVVVPTGNTARPMVAPVDQFPGVLFGNGASLTTDDYQAFEDILMGLSS</sequence>
<evidence type="ECO:0000313" key="6">
    <source>
        <dbReference type="EMBL" id="MBC3791314.1"/>
    </source>
</evidence>
<feature type="active site" description="Charge relay system" evidence="4">
    <location>
        <position position="184"/>
    </location>
</feature>
<feature type="active site" description="Charge relay system" evidence="4">
    <location>
        <position position="400"/>
    </location>
</feature>
<dbReference type="PROSITE" id="PS51892">
    <property type="entry name" value="SUBTILASE"/>
    <property type="match status" value="1"/>
</dbReference>
<comment type="similarity">
    <text evidence="4">Belongs to the peptidase S8 family.</text>
</comment>
<organism evidence="6 7">
    <name type="scientific">Spirosoma utsteinense</name>
    <dbReference type="NCBI Taxonomy" id="2585773"/>
    <lineage>
        <taxon>Bacteria</taxon>
        <taxon>Pseudomonadati</taxon>
        <taxon>Bacteroidota</taxon>
        <taxon>Cytophagia</taxon>
        <taxon>Cytophagales</taxon>
        <taxon>Cytophagaceae</taxon>
        <taxon>Spirosoma</taxon>
    </lineage>
</organism>
<dbReference type="Pfam" id="PF00082">
    <property type="entry name" value="Peptidase_S8"/>
    <property type="match status" value="1"/>
</dbReference>
<evidence type="ECO:0000259" key="5">
    <source>
        <dbReference type="Pfam" id="PF00082"/>
    </source>
</evidence>
<dbReference type="SUPFAM" id="SSF52743">
    <property type="entry name" value="Subtilisin-like"/>
    <property type="match status" value="1"/>
</dbReference>
<name>A0ABR6W516_9BACT</name>
<evidence type="ECO:0000256" key="3">
    <source>
        <dbReference type="ARBA" id="ARBA00022825"/>
    </source>
</evidence>
<dbReference type="Proteomes" id="UP000700732">
    <property type="component" value="Unassembled WGS sequence"/>
</dbReference>
<feature type="active site" description="Charge relay system" evidence="4">
    <location>
        <position position="219"/>
    </location>
</feature>
<dbReference type="RefSeq" id="WP_186737110.1">
    <property type="nucleotide sequence ID" value="NZ_VFIA01000009.1"/>
</dbReference>
<dbReference type="EMBL" id="VFIA01000009">
    <property type="protein sequence ID" value="MBC3791314.1"/>
    <property type="molecule type" value="Genomic_DNA"/>
</dbReference>
<dbReference type="Gene3D" id="3.40.50.200">
    <property type="entry name" value="Peptidase S8/S53 domain"/>
    <property type="match status" value="1"/>
</dbReference>
<keyword evidence="3 4" id="KW-0720">Serine protease</keyword>
<dbReference type="InterPro" id="IPR036852">
    <property type="entry name" value="Peptidase_S8/S53_dom_sf"/>
</dbReference>
<keyword evidence="7" id="KW-1185">Reference proteome</keyword>
<evidence type="ECO:0000313" key="7">
    <source>
        <dbReference type="Proteomes" id="UP000700732"/>
    </source>
</evidence>
<evidence type="ECO:0000256" key="2">
    <source>
        <dbReference type="ARBA" id="ARBA00022801"/>
    </source>
</evidence>
<dbReference type="PANTHER" id="PTHR42884:SF14">
    <property type="entry name" value="NEUROENDOCRINE CONVERTASE 1"/>
    <property type="match status" value="1"/>
</dbReference>
<dbReference type="GO" id="GO:0008233">
    <property type="term" value="F:peptidase activity"/>
    <property type="evidence" value="ECO:0007669"/>
    <property type="project" value="UniProtKB-KW"/>
</dbReference>
<dbReference type="InterPro" id="IPR000209">
    <property type="entry name" value="Peptidase_S8/S53_dom"/>
</dbReference>
<accession>A0ABR6W516</accession>
<keyword evidence="1 4" id="KW-0645">Protease</keyword>
<proteinExistence type="inferred from homology"/>
<protein>
    <submittedName>
        <fullName evidence="6">Subtilisin family serine protease</fullName>
    </submittedName>
</protein>
<feature type="domain" description="Peptidase S8/S53" evidence="5">
    <location>
        <begin position="213"/>
        <end position="441"/>
    </location>
</feature>
<dbReference type="PANTHER" id="PTHR42884">
    <property type="entry name" value="PROPROTEIN CONVERTASE SUBTILISIN/KEXIN-RELATED"/>
    <property type="match status" value="1"/>
</dbReference>
<evidence type="ECO:0000256" key="1">
    <source>
        <dbReference type="ARBA" id="ARBA00022670"/>
    </source>
</evidence>